<protein>
    <submittedName>
        <fullName evidence="2">Uncharacterized protein</fullName>
    </submittedName>
</protein>
<gene>
    <name evidence="2" type="ORF">CQW49_18805</name>
</gene>
<dbReference type="STRING" id="595536.GCA_000178815_01428"/>
<keyword evidence="3" id="KW-1185">Reference proteome</keyword>
<keyword evidence="1" id="KW-0732">Signal</keyword>
<evidence type="ECO:0000256" key="1">
    <source>
        <dbReference type="SAM" id="SignalP"/>
    </source>
</evidence>
<dbReference type="Proteomes" id="UP000230709">
    <property type="component" value="Chromosome"/>
</dbReference>
<name>A0A2D2D409_METT3</name>
<dbReference type="EMBL" id="CP023737">
    <property type="protein sequence ID" value="ATQ69704.1"/>
    <property type="molecule type" value="Genomic_DNA"/>
</dbReference>
<organism evidence="2 3">
    <name type="scientific">Methylosinus trichosporium (strain ATCC 35070 / NCIMB 11131 / UNIQEM 75 / OB3b)</name>
    <dbReference type="NCBI Taxonomy" id="595536"/>
    <lineage>
        <taxon>Bacteria</taxon>
        <taxon>Pseudomonadati</taxon>
        <taxon>Pseudomonadota</taxon>
        <taxon>Alphaproteobacteria</taxon>
        <taxon>Hyphomicrobiales</taxon>
        <taxon>Methylocystaceae</taxon>
        <taxon>Methylosinus</taxon>
    </lineage>
</organism>
<reference evidence="3" key="1">
    <citation type="submission" date="2017-10" db="EMBL/GenBank/DDBJ databases">
        <title>Completed PacBio SMRT sequence of Methylosinus trichosporium OB3b reveals presence of a third large plasmid.</title>
        <authorList>
            <person name="Charles T.C."/>
            <person name="Lynch M.D.J."/>
            <person name="Heil J.R."/>
            <person name="Cheng J."/>
        </authorList>
    </citation>
    <scope>NUCLEOTIDE SEQUENCE [LARGE SCALE GENOMIC DNA]</scope>
    <source>
        <strain evidence="3">OB3b</strain>
    </source>
</reference>
<dbReference type="AlphaFoldDB" id="A0A2D2D409"/>
<accession>A0A2D2D409</accession>
<evidence type="ECO:0000313" key="3">
    <source>
        <dbReference type="Proteomes" id="UP000230709"/>
    </source>
</evidence>
<dbReference type="KEGG" id="mtw:CQW49_18805"/>
<feature type="chain" id="PRO_5013588384" evidence="1">
    <location>
        <begin position="25"/>
        <end position="106"/>
    </location>
</feature>
<proteinExistence type="predicted"/>
<feature type="signal peptide" evidence="1">
    <location>
        <begin position="1"/>
        <end position="24"/>
    </location>
</feature>
<evidence type="ECO:0000313" key="2">
    <source>
        <dbReference type="EMBL" id="ATQ69704.1"/>
    </source>
</evidence>
<sequence>MTALRAAAALIGLACLIAPHAPRAQEDADQSDLPPYSAFRRSLLAEGWTPDANYGLKVASGKPLYRFPEVLCGPQICHARWLARGGGEKIVTLRRGGLSDEYRVAR</sequence>
<dbReference type="RefSeq" id="WP_003613339.1">
    <property type="nucleotide sequence ID" value="NZ_ADVE02000001.1"/>
</dbReference>